<accession>A0ABR5VGE0</accession>
<dbReference type="Proteomes" id="UP000075766">
    <property type="component" value="Unassembled WGS sequence"/>
</dbReference>
<sequence length="64" mass="7383">MTVDERDMLIQSGLMTGSERFKPVNGLPRLLRIQLMPEAVPPVTAALQAHRRHVYDNRRRTMPN</sequence>
<dbReference type="EMBL" id="LSYU01000044">
    <property type="protein sequence ID" value="KXX64808.1"/>
    <property type="molecule type" value="Genomic_DNA"/>
</dbReference>
<organism evidence="1 2">
    <name type="scientific">Marichromatium gracile</name>
    <name type="common">Chromatium gracile</name>
    <dbReference type="NCBI Taxonomy" id="1048"/>
    <lineage>
        <taxon>Bacteria</taxon>
        <taxon>Pseudomonadati</taxon>
        <taxon>Pseudomonadota</taxon>
        <taxon>Gammaproteobacteria</taxon>
        <taxon>Chromatiales</taxon>
        <taxon>Chromatiaceae</taxon>
        <taxon>Marichromatium</taxon>
    </lineage>
</organism>
<evidence type="ECO:0000313" key="2">
    <source>
        <dbReference type="Proteomes" id="UP000075766"/>
    </source>
</evidence>
<evidence type="ECO:0000313" key="1">
    <source>
        <dbReference type="EMBL" id="KXX64808.1"/>
    </source>
</evidence>
<protein>
    <recommendedName>
        <fullName evidence="3">DUF4224 domain-containing protein</fullName>
    </recommendedName>
</protein>
<comment type="caution">
    <text evidence="1">The sequence shown here is derived from an EMBL/GenBank/DDBJ whole genome shotgun (WGS) entry which is preliminary data.</text>
</comment>
<evidence type="ECO:0008006" key="3">
    <source>
        <dbReference type="Google" id="ProtNLM"/>
    </source>
</evidence>
<proteinExistence type="predicted"/>
<reference evidence="1 2" key="1">
    <citation type="submission" date="2016-02" db="EMBL/GenBank/DDBJ databases">
        <title>Genome sequence of Marichromatium gracile YL-28, a purple sulfur bacterium.</title>
        <authorList>
            <person name="Zhao C."/>
            <person name="Hong X."/>
            <person name="Chen S."/>
            <person name="Yang S."/>
        </authorList>
    </citation>
    <scope>NUCLEOTIDE SEQUENCE [LARGE SCALE GENOMIC DNA]</scope>
    <source>
        <strain evidence="1 2">YL28</strain>
    </source>
</reference>
<gene>
    <name evidence="1" type="ORF">AY586_01635</name>
</gene>
<name>A0ABR5VGE0_MARGR</name>
<keyword evidence="2" id="KW-1185">Reference proteome</keyword>